<keyword evidence="1" id="KW-1133">Transmembrane helix</keyword>
<accession>A0A2M8EIK4</accession>
<dbReference type="AlphaFoldDB" id="A0A2M8EIK4"/>
<name>A0A2M8EIK4_UNCKA</name>
<evidence type="ECO:0000313" key="3">
    <source>
        <dbReference type="Proteomes" id="UP000228781"/>
    </source>
</evidence>
<reference evidence="3" key="1">
    <citation type="submission" date="2017-09" db="EMBL/GenBank/DDBJ databases">
        <title>Depth-based differentiation of microbial function through sediment-hosted aquifers and enrichment of novel symbionts in the deep terrestrial subsurface.</title>
        <authorList>
            <person name="Probst A.J."/>
            <person name="Ladd B."/>
            <person name="Jarett J.K."/>
            <person name="Geller-Mcgrath D.E."/>
            <person name="Sieber C.M.K."/>
            <person name="Emerson J.B."/>
            <person name="Anantharaman K."/>
            <person name="Thomas B.C."/>
            <person name="Malmstrom R."/>
            <person name="Stieglmeier M."/>
            <person name="Klingl A."/>
            <person name="Woyke T."/>
            <person name="Ryan C.M."/>
            <person name="Banfield J.F."/>
        </authorList>
    </citation>
    <scope>NUCLEOTIDE SEQUENCE [LARGE SCALE GENOMIC DNA]</scope>
</reference>
<sequence length="129" mass="14310">MRKFSTLFLLIPLALLTGLYFFFSYTNGGICLKTPTCTEDVQTLCHPKREGIWQGPSLCSCGLDAATLGKRGWSECVVPEGYQGRLYTRETLSQLPIPKIPKTLPLFVVPAISLIMGIGALLGLWFKRQ</sequence>
<organism evidence="2 3">
    <name type="scientific">candidate division WWE3 bacterium CG_4_9_14_0_2_um_filter_48_10</name>
    <dbReference type="NCBI Taxonomy" id="1975078"/>
    <lineage>
        <taxon>Bacteria</taxon>
        <taxon>Katanobacteria</taxon>
    </lineage>
</organism>
<feature type="transmembrane region" description="Helical" evidence="1">
    <location>
        <begin position="104"/>
        <end position="126"/>
    </location>
</feature>
<evidence type="ECO:0000313" key="2">
    <source>
        <dbReference type="EMBL" id="PJC22473.1"/>
    </source>
</evidence>
<keyword evidence="1" id="KW-0812">Transmembrane</keyword>
<comment type="caution">
    <text evidence="2">The sequence shown here is derived from an EMBL/GenBank/DDBJ whole genome shotgun (WGS) entry which is preliminary data.</text>
</comment>
<keyword evidence="1" id="KW-0472">Membrane</keyword>
<dbReference type="EMBL" id="PFSK01000035">
    <property type="protein sequence ID" value="PJC22473.1"/>
    <property type="molecule type" value="Genomic_DNA"/>
</dbReference>
<dbReference type="Proteomes" id="UP000228781">
    <property type="component" value="Unassembled WGS sequence"/>
</dbReference>
<protein>
    <submittedName>
        <fullName evidence="2">Uncharacterized protein</fullName>
    </submittedName>
</protein>
<gene>
    <name evidence="2" type="ORF">CO059_02400</name>
</gene>
<proteinExistence type="predicted"/>
<evidence type="ECO:0000256" key="1">
    <source>
        <dbReference type="SAM" id="Phobius"/>
    </source>
</evidence>